<organism evidence="2 3">
    <name type="scientific">Guyanagaster necrorhizus</name>
    <dbReference type="NCBI Taxonomy" id="856835"/>
    <lineage>
        <taxon>Eukaryota</taxon>
        <taxon>Fungi</taxon>
        <taxon>Dikarya</taxon>
        <taxon>Basidiomycota</taxon>
        <taxon>Agaricomycotina</taxon>
        <taxon>Agaricomycetes</taxon>
        <taxon>Agaricomycetidae</taxon>
        <taxon>Agaricales</taxon>
        <taxon>Marasmiineae</taxon>
        <taxon>Physalacriaceae</taxon>
        <taxon>Guyanagaster</taxon>
    </lineage>
</organism>
<keyword evidence="3" id="KW-1185">Reference proteome</keyword>
<dbReference type="Proteomes" id="UP000812287">
    <property type="component" value="Unassembled WGS sequence"/>
</dbReference>
<protein>
    <submittedName>
        <fullName evidence="2">Uncharacterized protein</fullName>
    </submittedName>
</protein>
<dbReference type="EMBL" id="MU250535">
    <property type="protein sequence ID" value="KAG7445999.1"/>
    <property type="molecule type" value="Genomic_DNA"/>
</dbReference>
<dbReference type="AlphaFoldDB" id="A0A9P8AS74"/>
<accession>A0A9P8AS74</accession>
<evidence type="ECO:0000256" key="1">
    <source>
        <dbReference type="SAM" id="MobiDB-lite"/>
    </source>
</evidence>
<reference evidence="2" key="1">
    <citation type="submission" date="2020-11" db="EMBL/GenBank/DDBJ databases">
        <title>Adaptations for nitrogen fixation in a non-lichenized fungal sporocarp promotes dispersal by wood-feeding termites.</title>
        <authorList>
            <consortium name="DOE Joint Genome Institute"/>
            <person name="Koch R.A."/>
            <person name="Yoon G."/>
            <person name="Arayal U."/>
            <person name="Lail K."/>
            <person name="Amirebrahimi M."/>
            <person name="Labutti K."/>
            <person name="Lipzen A."/>
            <person name="Riley R."/>
            <person name="Barry K."/>
            <person name="Henrissat B."/>
            <person name="Grigoriev I.V."/>
            <person name="Herr J.R."/>
            <person name="Aime M.C."/>
        </authorList>
    </citation>
    <scope>NUCLEOTIDE SEQUENCE</scope>
    <source>
        <strain evidence="2">MCA 3950</strain>
    </source>
</reference>
<dbReference type="RefSeq" id="XP_043039499.1">
    <property type="nucleotide sequence ID" value="XM_043177223.1"/>
</dbReference>
<name>A0A9P8AS74_9AGAR</name>
<gene>
    <name evidence="2" type="ORF">BT62DRAFT_1006175</name>
</gene>
<feature type="region of interest" description="Disordered" evidence="1">
    <location>
        <begin position="27"/>
        <end position="120"/>
    </location>
</feature>
<feature type="compositionally biased region" description="Basic and acidic residues" evidence="1">
    <location>
        <begin position="28"/>
        <end position="50"/>
    </location>
</feature>
<evidence type="ECO:0000313" key="3">
    <source>
        <dbReference type="Proteomes" id="UP000812287"/>
    </source>
</evidence>
<evidence type="ECO:0000313" key="2">
    <source>
        <dbReference type="EMBL" id="KAG7445999.1"/>
    </source>
</evidence>
<sequence>MSVPNADFRQELKVTEYKYAKHCIRQRQTPERWYEQIDQGDPYKDSETGKRLNQGLSPRAPHAGIPTFRMSHRSSESTANPVEEQPNVSLLPVTTDITEELPSLDTPPPPYGAPSRPRTPDDVRTVPAPANVFVNQPRPSTTVPPDSVLYSITRPNWTGTKQQGKRNTFWRRARVPIWRPRCYGILNTKIHTTLRKTFSQSTNEHTYGYIVDFGVCNGISIGVEQGVLDLIRISVPSSQPVKWKVIYESARAQSSLEPAEVAWMLSG</sequence>
<proteinExistence type="predicted"/>
<dbReference type="GeneID" id="66099510"/>
<comment type="caution">
    <text evidence="2">The sequence shown here is derived from an EMBL/GenBank/DDBJ whole genome shotgun (WGS) entry which is preliminary data.</text>
</comment>